<keyword evidence="3" id="KW-0812">Transmembrane</keyword>
<keyword evidence="3" id="KW-0472">Membrane</keyword>
<dbReference type="AlphaFoldDB" id="A0A5E7LE69"/>
<evidence type="ECO:0000256" key="1">
    <source>
        <dbReference type="SAM" id="Coils"/>
    </source>
</evidence>
<feature type="transmembrane region" description="Helical" evidence="3">
    <location>
        <begin position="53"/>
        <end position="72"/>
    </location>
</feature>
<evidence type="ECO:0000313" key="4">
    <source>
        <dbReference type="EMBL" id="VVP11969.1"/>
    </source>
</evidence>
<dbReference type="EMBL" id="CABVII010000014">
    <property type="protein sequence ID" value="VVP11969.1"/>
    <property type="molecule type" value="Genomic_DNA"/>
</dbReference>
<dbReference type="OrthoDB" id="7033272at2"/>
<sequence>MSMRNDANDDFDDVPSLRADSLDDDDFVPTARNSVRSRPTPVAKVKSPSTGPLWALVGALFFAFAGLAWWSFQQISLMEQQLVATQESFARISEDAAGRLQDISGKVVASQTNVSSDSEALKLQIKQLESKLQDQGRQQQGVAGQTSELDKRLAQMTAQTTELDKRLAQMATQNTELDKRLAQMVTQNTEHQSANTQLQAQVKALDSELATLKSAPADTGKIDAQLKSLGADIAALKKQGNPSAAIDRLEQDMIVLKSQQDNRPSAAQGASTAEFDAFRGQVTRNINTLQAQVQNLAQQLRARP</sequence>
<gene>
    <name evidence="4" type="ORF">PS862_03403</name>
</gene>
<accession>A0A5E7LE69</accession>
<feature type="region of interest" description="Disordered" evidence="2">
    <location>
        <begin position="1"/>
        <end position="44"/>
    </location>
</feature>
<evidence type="ECO:0000256" key="3">
    <source>
        <dbReference type="SAM" id="Phobius"/>
    </source>
</evidence>
<reference evidence="4 5" key="1">
    <citation type="submission" date="2019-09" db="EMBL/GenBank/DDBJ databases">
        <authorList>
            <person name="Chandra G."/>
            <person name="Truman W A."/>
        </authorList>
    </citation>
    <scope>NUCLEOTIDE SEQUENCE [LARGE SCALE GENOMIC DNA]</scope>
    <source>
        <strain evidence="4">PS862</strain>
    </source>
</reference>
<evidence type="ECO:0008006" key="6">
    <source>
        <dbReference type="Google" id="ProtNLM"/>
    </source>
</evidence>
<dbReference type="RefSeq" id="WP_150784357.1">
    <property type="nucleotide sequence ID" value="NZ_CABVII010000014.1"/>
</dbReference>
<name>A0A5E7LE69_PSEFL</name>
<proteinExistence type="predicted"/>
<dbReference type="Gene3D" id="1.10.287.1490">
    <property type="match status" value="1"/>
</dbReference>
<dbReference type="Proteomes" id="UP000385207">
    <property type="component" value="Unassembled WGS sequence"/>
</dbReference>
<keyword evidence="1" id="KW-0175">Coiled coil</keyword>
<dbReference type="SUPFAM" id="SSF90257">
    <property type="entry name" value="Myosin rod fragments"/>
    <property type="match status" value="1"/>
</dbReference>
<feature type="coiled-coil region" evidence="1">
    <location>
        <begin position="188"/>
        <end position="215"/>
    </location>
</feature>
<keyword evidence="3" id="KW-1133">Transmembrane helix</keyword>
<evidence type="ECO:0000313" key="5">
    <source>
        <dbReference type="Proteomes" id="UP000385207"/>
    </source>
</evidence>
<organism evidence="4 5">
    <name type="scientific">Pseudomonas fluorescens</name>
    <dbReference type="NCBI Taxonomy" id="294"/>
    <lineage>
        <taxon>Bacteria</taxon>
        <taxon>Pseudomonadati</taxon>
        <taxon>Pseudomonadota</taxon>
        <taxon>Gammaproteobacteria</taxon>
        <taxon>Pseudomonadales</taxon>
        <taxon>Pseudomonadaceae</taxon>
        <taxon>Pseudomonas</taxon>
    </lineage>
</organism>
<protein>
    <recommendedName>
        <fullName evidence="6">ATPase</fullName>
    </recommendedName>
</protein>
<evidence type="ECO:0000256" key="2">
    <source>
        <dbReference type="SAM" id="MobiDB-lite"/>
    </source>
</evidence>